<comment type="similarity">
    <text evidence="3">Belongs to the glycosyl hydrolase 5 (cellulase A) family.</text>
</comment>
<evidence type="ECO:0000256" key="3">
    <source>
        <dbReference type="RuleBase" id="RU361153"/>
    </source>
</evidence>
<dbReference type="Proteomes" id="UP001519292">
    <property type="component" value="Unassembled WGS sequence"/>
</dbReference>
<accession>A0ABS4MBX9</accession>
<evidence type="ECO:0000256" key="2">
    <source>
        <dbReference type="ARBA" id="ARBA00023295"/>
    </source>
</evidence>
<evidence type="ECO:0000259" key="4">
    <source>
        <dbReference type="Pfam" id="PF00150"/>
    </source>
</evidence>
<dbReference type="RefSeq" id="WP_209685773.1">
    <property type="nucleotide sequence ID" value="NZ_JAGGLU010000001.1"/>
</dbReference>
<proteinExistence type="inferred from homology"/>
<dbReference type="SUPFAM" id="SSF51445">
    <property type="entry name" value="(Trans)glycosidases"/>
    <property type="match status" value="1"/>
</dbReference>
<feature type="domain" description="Glycoside hydrolase family 5" evidence="4">
    <location>
        <begin position="83"/>
        <end position="340"/>
    </location>
</feature>
<evidence type="ECO:0000313" key="5">
    <source>
        <dbReference type="EMBL" id="MBP2057190.1"/>
    </source>
</evidence>
<keyword evidence="1 3" id="KW-0378">Hydrolase</keyword>
<dbReference type="InterPro" id="IPR017853">
    <property type="entry name" value="GH"/>
</dbReference>
<reference evidence="5 6" key="1">
    <citation type="submission" date="2021-03" db="EMBL/GenBank/DDBJ databases">
        <title>Genomic Encyclopedia of Type Strains, Phase IV (KMG-IV): sequencing the most valuable type-strain genomes for metagenomic binning, comparative biology and taxonomic classification.</title>
        <authorList>
            <person name="Goeker M."/>
        </authorList>
    </citation>
    <scope>NUCLEOTIDE SEQUENCE [LARGE SCALE GENOMIC DNA]</scope>
    <source>
        <strain evidence="5 6">DSM 101872</strain>
    </source>
</reference>
<dbReference type="EMBL" id="JAGGLU010000001">
    <property type="protein sequence ID" value="MBP2057190.1"/>
    <property type="molecule type" value="Genomic_DNA"/>
</dbReference>
<organism evidence="5 6">
    <name type="scientific">Lactobacillus colini</name>
    <dbReference type="NCBI Taxonomy" id="1819254"/>
    <lineage>
        <taxon>Bacteria</taxon>
        <taxon>Bacillati</taxon>
        <taxon>Bacillota</taxon>
        <taxon>Bacilli</taxon>
        <taxon>Lactobacillales</taxon>
        <taxon>Lactobacillaceae</taxon>
        <taxon>Lactobacillus</taxon>
    </lineage>
</organism>
<keyword evidence="6" id="KW-1185">Reference proteome</keyword>
<gene>
    <name evidence="5" type="ORF">J2Z60_000352</name>
</gene>
<evidence type="ECO:0000313" key="6">
    <source>
        <dbReference type="Proteomes" id="UP001519292"/>
    </source>
</evidence>
<dbReference type="Pfam" id="PF00150">
    <property type="entry name" value="Cellulase"/>
    <property type="match status" value="1"/>
</dbReference>
<sequence>MKLQNFKGWLKVNNTIIVDETDQEVILRGIALANLFSLEGYLLGSSKFGTDIGTFTRAQPMDRGRTFDAAIEELAGADYAEYFQKQWLRNYITKTDIQKIKKLGFNSIRIPLSARLFLKEEAGYHYIEDNFKLLDEIISWCKENTLYVIIDMHGAPGGQSGVSCDDGLANVPYMFLQADYEERCLQLWEKIAARYKDEPSIAGYEILNEPLCMPKWDYLIPKLKQFYDTAVKRIRAIDQRHILFLQGHRFATRLEVFDHDYDPNFHNWVITTHLYERLPDMQVFGPMLSKSKELNVPVWIGETGGSTHDDSMAGYHWMSMTYEYALEYHIGFCIWTYKSENSAAWLCRYTNPPKFKLLTNYFYKGSPKPTYEESQSILNELLANIKFENSEFNPKRIKSIMQSPGVELLAIGYDPQHNHSGNWSYASSDGFRREDHMHLVYEADYQESDSNKSEKYGNLEHSLLRLSKDESASYTFRDIDKSTVISIVYENAQDAELIISLSDYDYKTLTLNGSGQKEILHASPTKVLTVTLKVQDGVLDLKKIISNYE</sequence>
<comment type="caution">
    <text evidence="5">The sequence shown here is derived from an EMBL/GenBank/DDBJ whole genome shotgun (WGS) entry which is preliminary data.</text>
</comment>
<dbReference type="PANTHER" id="PTHR31297">
    <property type="entry name" value="GLUCAN ENDO-1,6-BETA-GLUCOSIDASE B"/>
    <property type="match status" value="1"/>
</dbReference>
<dbReference type="InterPro" id="IPR001547">
    <property type="entry name" value="Glyco_hydro_5"/>
</dbReference>
<name>A0ABS4MBX9_9LACO</name>
<dbReference type="Gene3D" id="3.20.20.80">
    <property type="entry name" value="Glycosidases"/>
    <property type="match status" value="1"/>
</dbReference>
<evidence type="ECO:0000256" key="1">
    <source>
        <dbReference type="ARBA" id="ARBA00022801"/>
    </source>
</evidence>
<protein>
    <submittedName>
        <fullName evidence="5">Aryl-phospho-beta-D-glucosidase BglC (GH1 family)</fullName>
    </submittedName>
</protein>
<dbReference type="InterPro" id="IPR050386">
    <property type="entry name" value="Glycosyl_hydrolase_5"/>
</dbReference>
<keyword evidence="2 3" id="KW-0326">Glycosidase</keyword>
<dbReference type="PANTHER" id="PTHR31297:SF13">
    <property type="entry name" value="PUTATIVE-RELATED"/>
    <property type="match status" value="1"/>
</dbReference>